<sequence>AKILNAPTSMVDENVQRFINDPSKAVDEFITGLLLQYPNHLRKLANHHVLLHSSFACSSSSHPNKSRVSLLSGGGSGHEPSHAGYIGHNMLSGAILGGIFASPPVSSILAAIRAVTLPNAEGGMGCLLIVKNYTGDRLNFGMACEMANAEGRMVNMCIVADDCAVPRRKGITGARGVAGTVLVHKSAGAAAGKGMSLDKVTEVANAVSKSVGSIGVALNTVTIPGAETVNDRLVGTNENGAPIMEIGLGIHGEAGMKQCPLMSCDEIAKSMLESIQSYGREVNSTVVPLYRSGDELAVLVNNLGGTSNFEMSLLARSLVAQLEKDVGCKVTRLFVGSFMTSFDMQGASVSILPMTGDISEDILSLIDAETDAPAWSKADVWKDGGMRPSYFEMEEVTAGDATKGSTGDVPLPPVLIDNFANFSNGVILKCCAALIDAEPQLTKFDTIVGDGDCGITMARGAKEISHRLESNRLRIQHPVTLFADLADAISASMGGTSGILLELMFRKASTTCASASGEGLTAQDLAKAFRAGTEAISLYGGAREGSRTMLDALFPAAVAMLGTNGSVDVAEASLAAKKGADATAAMDHADAGRSNYLSKESLIGTPDPGAVAVAVVLGAVARAISNE</sequence>
<dbReference type="FunFam" id="3.40.50.10440:FF:000001">
    <property type="entry name" value="Dihydroxyacetone kinase, DhaK subunit"/>
    <property type="match status" value="1"/>
</dbReference>
<dbReference type="Proteomes" id="UP001516023">
    <property type="component" value="Unassembled WGS sequence"/>
</dbReference>
<dbReference type="AlphaFoldDB" id="A0ABD3PED5"/>
<dbReference type="InterPro" id="IPR050861">
    <property type="entry name" value="Dihydroxyacetone_Kinase"/>
</dbReference>
<dbReference type="Gene3D" id="1.25.40.340">
    <property type="match status" value="1"/>
</dbReference>
<evidence type="ECO:0008006" key="14">
    <source>
        <dbReference type="Google" id="ProtNLM"/>
    </source>
</evidence>
<comment type="function">
    <text evidence="1">Catalyzes both the phosphorylation of dihydroxyacetone and of glyceraldehyde.</text>
</comment>
<dbReference type="SMART" id="SM01120">
    <property type="entry name" value="Dak2"/>
    <property type="match status" value="1"/>
</dbReference>
<evidence type="ECO:0000256" key="4">
    <source>
        <dbReference type="ARBA" id="ARBA00022679"/>
    </source>
</evidence>
<comment type="similarity">
    <text evidence="3">Belongs to the dihydroxyacetone kinase (DAK) family.</text>
</comment>
<dbReference type="Pfam" id="PF02734">
    <property type="entry name" value="Dak2"/>
    <property type="match status" value="1"/>
</dbReference>
<dbReference type="EMBL" id="JABMIG020000201">
    <property type="protein sequence ID" value="KAL3786146.1"/>
    <property type="molecule type" value="Genomic_DNA"/>
</dbReference>
<dbReference type="GO" id="GO:0006071">
    <property type="term" value="P:glycerol metabolic process"/>
    <property type="evidence" value="ECO:0007669"/>
    <property type="project" value="UniProtKB-ARBA"/>
</dbReference>
<dbReference type="InterPro" id="IPR036117">
    <property type="entry name" value="DhaL_dom_sf"/>
</dbReference>
<dbReference type="GO" id="GO:0050354">
    <property type="term" value="F:triokinase activity"/>
    <property type="evidence" value="ECO:0007669"/>
    <property type="project" value="UniProtKB-EC"/>
</dbReference>
<evidence type="ECO:0000256" key="5">
    <source>
        <dbReference type="ARBA" id="ARBA00022741"/>
    </source>
</evidence>
<dbReference type="SUPFAM" id="SSF82549">
    <property type="entry name" value="DAK1/DegV-like"/>
    <property type="match status" value="1"/>
</dbReference>
<evidence type="ECO:0000256" key="6">
    <source>
        <dbReference type="ARBA" id="ARBA00022777"/>
    </source>
</evidence>
<evidence type="ECO:0000256" key="3">
    <source>
        <dbReference type="ARBA" id="ARBA00008757"/>
    </source>
</evidence>
<dbReference type="Pfam" id="PF02733">
    <property type="entry name" value="Dak1"/>
    <property type="match status" value="1"/>
</dbReference>
<evidence type="ECO:0000259" key="10">
    <source>
        <dbReference type="PROSITE" id="PS51480"/>
    </source>
</evidence>
<evidence type="ECO:0000256" key="9">
    <source>
        <dbReference type="ARBA" id="ARBA00048898"/>
    </source>
</evidence>
<dbReference type="SUPFAM" id="SSF101473">
    <property type="entry name" value="DhaL-like"/>
    <property type="match status" value="1"/>
</dbReference>
<evidence type="ECO:0000256" key="8">
    <source>
        <dbReference type="ARBA" id="ARBA00047974"/>
    </source>
</evidence>
<proteinExistence type="inferred from homology"/>
<dbReference type="GO" id="GO:0005524">
    <property type="term" value="F:ATP binding"/>
    <property type="evidence" value="ECO:0007669"/>
    <property type="project" value="UniProtKB-KW"/>
</dbReference>
<dbReference type="Gene3D" id="3.30.1180.20">
    <property type="entry name" value="Dihydroxyacetone kinase, domain 2"/>
    <property type="match status" value="1"/>
</dbReference>
<organism evidence="12 13">
    <name type="scientific">Cyclotella cryptica</name>
    <dbReference type="NCBI Taxonomy" id="29204"/>
    <lineage>
        <taxon>Eukaryota</taxon>
        <taxon>Sar</taxon>
        <taxon>Stramenopiles</taxon>
        <taxon>Ochrophyta</taxon>
        <taxon>Bacillariophyta</taxon>
        <taxon>Coscinodiscophyceae</taxon>
        <taxon>Thalassiosirophycidae</taxon>
        <taxon>Stephanodiscales</taxon>
        <taxon>Stephanodiscaceae</taxon>
        <taxon>Cyclotella</taxon>
    </lineage>
</organism>
<keyword evidence="13" id="KW-1185">Reference proteome</keyword>
<dbReference type="PANTHER" id="PTHR28629">
    <property type="entry name" value="TRIOKINASE/FMN CYCLASE"/>
    <property type="match status" value="1"/>
</dbReference>
<comment type="catalytic activity">
    <reaction evidence="8">
        <text>D-glyceraldehyde + ATP = D-glyceraldehyde 3-phosphate + ADP + H(+)</text>
        <dbReference type="Rhea" id="RHEA:13941"/>
        <dbReference type="ChEBI" id="CHEBI:15378"/>
        <dbReference type="ChEBI" id="CHEBI:17378"/>
        <dbReference type="ChEBI" id="CHEBI:30616"/>
        <dbReference type="ChEBI" id="CHEBI:59776"/>
        <dbReference type="ChEBI" id="CHEBI:456216"/>
        <dbReference type="EC" id="2.7.1.28"/>
    </reaction>
</comment>
<evidence type="ECO:0000256" key="1">
    <source>
        <dbReference type="ARBA" id="ARBA00003264"/>
    </source>
</evidence>
<dbReference type="PROSITE" id="PS51480">
    <property type="entry name" value="DHAL"/>
    <property type="match status" value="1"/>
</dbReference>
<protein>
    <recommendedName>
        <fullName evidence="14">Dihydroxyacetone kinase</fullName>
    </recommendedName>
</protein>
<evidence type="ECO:0000313" key="13">
    <source>
        <dbReference type="Proteomes" id="UP001516023"/>
    </source>
</evidence>
<accession>A0ABD3PED5</accession>
<evidence type="ECO:0000259" key="11">
    <source>
        <dbReference type="PROSITE" id="PS51481"/>
    </source>
</evidence>
<comment type="catalytic activity">
    <reaction evidence="9">
        <text>dihydroxyacetone + ATP = dihydroxyacetone phosphate + ADP + H(+)</text>
        <dbReference type="Rhea" id="RHEA:15773"/>
        <dbReference type="ChEBI" id="CHEBI:15378"/>
        <dbReference type="ChEBI" id="CHEBI:16016"/>
        <dbReference type="ChEBI" id="CHEBI:30616"/>
        <dbReference type="ChEBI" id="CHEBI:57642"/>
        <dbReference type="ChEBI" id="CHEBI:456216"/>
        <dbReference type="EC" id="2.7.1.29"/>
    </reaction>
</comment>
<comment type="caution">
    <text evidence="12">The sequence shown here is derived from an EMBL/GenBank/DDBJ whole genome shotgun (WGS) entry which is preliminary data.</text>
</comment>
<keyword evidence="5" id="KW-0547">Nucleotide-binding</keyword>
<evidence type="ECO:0000256" key="2">
    <source>
        <dbReference type="ARBA" id="ARBA00004778"/>
    </source>
</evidence>
<dbReference type="PROSITE" id="PS51481">
    <property type="entry name" value="DHAK"/>
    <property type="match status" value="1"/>
</dbReference>
<dbReference type="InterPro" id="IPR004006">
    <property type="entry name" value="DhaK_dom"/>
</dbReference>
<feature type="non-terminal residue" evidence="12">
    <location>
        <position position="1"/>
    </location>
</feature>
<gene>
    <name evidence="12" type="ORF">HJC23_010720</name>
</gene>
<keyword evidence="7" id="KW-0067">ATP-binding</keyword>
<reference evidence="12 13" key="1">
    <citation type="journal article" date="2020" name="G3 (Bethesda)">
        <title>Improved Reference Genome for Cyclotella cryptica CCMP332, a Model for Cell Wall Morphogenesis, Salinity Adaptation, and Lipid Production in Diatoms (Bacillariophyta).</title>
        <authorList>
            <person name="Roberts W.R."/>
            <person name="Downey K.M."/>
            <person name="Ruck E.C."/>
            <person name="Traller J.C."/>
            <person name="Alverson A.J."/>
        </authorList>
    </citation>
    <scope>NUCLEOTIDE SEQUENCE [LARGE SCALE GENOMIC DNA]</scope>
    <source>
        <strain evidence="12 13">CCMP332</strain>
    </source>
</reference>
<dbReference type="PANTHER" id="PTHR28629:SF4">
    <property type="entry name" value="TRIOKINASE_FMN CYCLASE"/>
    <property type="match status" value="1"/>
</dbReference>
<dbReference type="FunFam" id="1.25.40.340:FF:000001">
    <property type="entry name" value="Dihydroxyacetone kinase 1"/>
    <property type="match status" value="1"/>
</dbReference>
<dbReference type="Gene3D" id="3.40.50.10440">
    <property type="entry name" value="Dihydroxyacetone kinase, domain 1"/>
    <property type="match status" value="1"/>
</dbReference>
<name>A0ABD3PED5_9STRA</name>
<keyword evidence="4" id="KW-0808">Transferase</keyword>
<feature type="domain" description="DhaL" evidence="10">
    <location>
        <begin position="421"/>
        <end position="622"/>
    </location>
</feature>
<dbReference type="GO" id="GO:0004371">
    <property type="term" value="F:glycerone kinase activity"/>
    <property type="evidence" value="ECO:0007669"/>
    <property type="project" value="UniProtKB-EC"/>
</dbReference>
<evidence type="ECO:0000313" key="12">
    <source>
        <dbReference type="EMBL" id="KAL3786146.1"/>
    </source>
</evidence>
<feature type="domain" description="DhaK" evidence="11">
    <location>
        <begin position="21"/>
        <end position="375"/>
    </location>
</feature>
<evidence type="ECO:0000256" key="7">
    <source>
        <dbReference type="ARBA" id="ARBA00022840"/>
    </source>
</evidence>
<dbReference type="InterPro" id="IPR004007">
    <property type="entry name" value="DhaL_dom"/>
</dbReference>
<comment type="pathway">
    <text evidence="2">Polyol metabolism; glycerol fermentation; glycerone phosphate from glycerol (oxidative route): step 2/2.</text>
</comment>
<dbReference type="FunFam" id="3.30.1180.20:FF:000001">
    <property type="entry name" value="Dihydroxyacetone kinase 1"/>
    <property type="match status" value="1"/>
</dbReference>
<keyword evidence="6" id="KW-0418">Kinase</keyword>